<sequence length="273" mass="30703">MPAVQLIRLKKQAAELATLFSQPADFVAKLRSIFEQYSDLTFHAGQAAKPASLLPSYHCSDLIIKEIELSLAPLCASQPQEALAMIDRLWVEEYLEPRQLACRLIGRTALEPFQPVLERLESWSLTAADTSLTKLLLDLGSQRLRHEAPDRWLDILRNWMESSNLALRSNALTALLPFIQDREYENLPVVFNLITPALQQNAANLSSELQKALTSLARRSSVETGYFLRQILATSSEPALQRLVRRCLPAFPVQTQARLKTAMQTRPPSNQDA</sequence>
<dbReference type="Proteomes" id="UP000055060">
    <property type="component" value="Unassembled WGS sequence"/>
</dbReference>
<gene>
    <name evidence="1" type="ORF">LARV_03051</name>
</gene>
<reference evidence="1" key="1">
    <citation type="submission" date="2015-07" db="EMBL/GenBank/DDBJ databases">
        <title>Draft Genome Sequences of Anaerolinea thermolimosa IMO-1, Bellilinea caldifistulae GOMI-1, Leptolinea tardivitalis YMTK-2, Levilinea saccharolytica KIBI-1,Longilinea arvoryzae KOME-1, Previously Described as Members of the Anaerolineaceae (Chloroflexi).</title>
        <authorList>
            <person name="Sekiguchi Y."/>
            <person name="Ohashi A."/>
            <person name="Matsuura N."/>
            <person name="Tourlousse M.D."/>
        </authorList>
    </citation>
    <scope>NUCLEOTIDE SEQUENCE [LARGE SCALE GENOMIC DNA]</scope>
    <source>
        <strain evidence="1">KOME-1</strain>
    </source>
</reference>
<dbReference type="SUPFAM" id="SSF48371">
    <property type="entry name" value="ARM repeat"/>
    <property type="match status" value="1"/>
</dbReference>
<dbReference type="InterPro" id="IPR014825">
    <property type="entry name" value="DNA_alkylation"/>
</dbReference>
<dbReference type="STRING" id="360412.LARV_03051"/>
<organism evidence="1">
    <name type="scientific">Longilinea arvoryzae</name>
    <dbReference type="NCBI Taxonomy" id="360412"/>
    <lineage>
        <taxon>Bacteria</taxon>
        <taxon>Bacillati</taxon>
        <taxon>Chloroflexota</taxon>
        <taxon>Anaerolineae</taxon>
        <taxon>Anaerolineales</taxon>
        <taxon>Anaerolineaceae</taxon>
        <taxon>Longilinea</taxon>
    </lineage>
</organism>
<evidence type="ECO:0000313" key="1">
    <source>
        <dbReference type="EMBL" id="GAP15267.1"/>
    </source>
</evidence>
<protein>
    <submittedName>
        <fullName evidence="1">DNA alkylation repair enzyme</fullName>
    </submittedName>
</protein>
<keyword evidence="2" id="KW-1185">Reference proteome</keyword>
<dbReference type="Gene3D" id="1.25.10.90">
    <property type="match status" value="1"/>
</dbReference>
<accession>A0A0S7BKT4</accession>
<proteinExistence type="predicted"/>
<dbReference type="EMBL" id="DF967972">
    <property type="protein sequence ID" value="GAP15267.1"/>
    <property type="molecule type" value="Genomic_DNA"/>
</dbReference>
<evidence type="ECO:0000313" key="2">
    <source>
        <dbReference type="Proteomes" id="UP000055060"/>
    </source>
</evidence>
<dbReference type="InterPro" id="IPR016024">
    <property type="entry name" value="ARM-type_fold"/>
</dbReference>
<dbReference type="RefSeq" id="WP_075074453.1">
    <property type="nucleotide sequence ID" value="NZ_DF967972.1"/>
</dbReference>
<name>A0A0S7BKT4_9CHLR</name>
<dbReference type="Pfam" id="PF08713">
    <property type="entry name" value="DNA_alkylation"/>
    <property type="match status" value="1"/>
</dbReference>
<dbReference type="AlphaFoldDB" id="A0A0S7BKT4"/>